<reference evidence="1" key="1">
    <citation type="submission" date="2019-08" db="EMBL/GenBank/DDBJ databases">
        <authorList>
            <person name="Kucharzyk K."/>
            <person name="Murdoch R.W."/>
            <person name="Higgins S."/>
            <person name="Loffler F."/>
        </authorList>
    </citation>
    <scope>NUCLEOTIDE SEQUENCE</scope>
</reference>
<comment type="caution">
    <text evidence="1">The sequence shown here is derived from an EMBL/GenBank/DDBJ whole genome shotgun (WGS) entry which is preliminary data.</text>
</comment>
<dbReference type="InterPro" id="IPR011989">
    <property type="entry name" value="ARM-like"/>
</dbReference>
<accession>A0A644XP82</accession>
<dbReference type="Gene3D" id="1.25.10.10">
    <property type="entry name" value="Leucine-rich Repeat Variant"/>
    <property type="match status" value="1"/>
</dbReference>
<gene>
    <name evidence="1" type="ORF">SDC9_64413</name>
</gene>
<sequence length="267" mass="28101">MVMTIVEGLINNLPLLVNAALQLVVGLAKGIVNALPELIAKAPEIITALINGLVESIPMLVDAAIQIILAMVDFLTDPENLGMLINAAIQIVMAIASGLIQAIPQIFAAVAKLISSIWEKFKSTNWGELGANIIKGIANGIKNGVKAIADAAKNAAKTALDAAKNLLGIHSPSEVMRREVGMQIGAGMAKGVEDSRKQVQAAMSKLNDEIDTDPVAGGVGGSRGTGSVIVYVQNEMTMEGQVVTKKISRYQYKNNNTYSRSKGVVTI</sequence>
<organism evidence="1">
    <name type="scientific">bioreactor metagenome</name>
    <dbReference type="NCBI Taxonomy" id="1076179"/>
    <lineage>
        <taxon>unclassified sequences</taxon>
        <taxon>metagenomes</taxon>
        <taxon>ecological metagenomes</taxon>
    </lineage>
</organism>
<evidence type="ECO:0000313" key="1">
    <source>
        <dbReference type="EMBL" id="MPM18012.1"/>
    </source>
</evidence>
<dbReference type="EMBL" id="VSSQ01002904">
    <property type="protein sequence ID" value="MPM18012.1"/>
    <property type="molecule type" value="Genomic_DNA"/>
</dbReference>
<dbReference type="SUPFAM" id="SSF48371">
    <property type="entry name" value="ARM repeat"/>
    <property type="match status" value="1"/>
</dbReference>
<dbReference type="InterPro" id="IPR016024">
    <property type="entry name" value="ARM-type_fold"/>
</dbReference>
<dbReference type="AlphaFoldDB" id="A0A644XP82"/>
<name>A0A644XP82_9ZZZZ</name>
<proteinExistence type="predicted"/>
<protein>
    <submittedName>
        <fullName evidence="1">Uncharacterized protein</fullName>
    </submittedName>
</protein>